<evidence type="ECO:0000313" key="3">
    <source>
        <dbReference type="Proteomes" id="UP000479000"/>
    </source>
</evidence>
<evidence type="ECO:0000256" key="1">
    <source>
        <dbReference type="SAM" id="Phobius"/>
    </source>
</evidence>
<protein>
    <submittedName>
        <fullName evidence="2">Uncharacterized protein</fullName>
    </submittedName>
</protein>
<keyword evidence="1" id="KW-0812">Transmembrane</keyword>
<evidence type="ECO:0000313" key="2">
    <source>
        <dbReference type="EMBL" id="CAB0014090.1"/>
    </source>
</evidence>
<keyword evidence="1" id="KW-1133">Transmembrane helix</keyword>
<accession>A0A6H5HJ25</accession>
<proteinExistence type="predicted"/>
<name>A0A6H5HJ25_9HEMI</name>
<keyword evidence="1" id="KW-0472">Membrane</keyword>
<gene>
    <name evidence="2" type="ORF">NTEN_LOCUS18596</name>
</gene>
<dbReference type="OrthoDB" id="10017054at2759"/>
<feature type="transmembrane region" description="Helical" evidence="1">
    <location>
        <begin position="78"/>
        <end position="97"/>
    </location>
</feature>
<keyword evidence="3" id="KW-1185">Reference proteome</keyword>
<feature type="transmembrane region" description="Helical" evidence="1">
    <location>
        <begin position="35"/>
        <end position="57"/>
    </location>
</feature>
<organism evidence="2 3">
    <name type="scientific">Nesidiocoris tenuis</name>
    <dbReference type="NCBI Taxonomy" id="355587"/>
    <lineage>
        <taxon>Eukaryota</taxon>
        <taxon>Metazoa</taxon>
        <taxon>Ecdysozoa</taxon>
        <taxon>Arthropoda</taxon>
        <taxon>Hexapoda</taxon>
        <taxon>Insecta</taxon>
        <taxon>Pterygota</taxon>
        <taxon>Neoptera</taxon>
        <taxon>Paraneoptera</taxon>
        <taxon>Hemiptera</taxon>
        <taxon>Heteroptera</taxon>
        <taxon>Panheteroptera</taxon>
        <taxon>Cimicomorpha</taxon>
        <taxon>Miridae</taxon>
        <taxon>Dicyphina</taxon>
        <taxon>Nesidiocoris</taxon>
    </lineage>
</organism>
<dbReference type="Proteomes" id="UP000479000">
    <property type="component" value="Unassembled WGS sequence"/>
</dbReference>
<dbReference type="AlphaFoldDB" id="A0A6H5HJ25"/>
<sequence length="108" mass="12396">MAECEVPDKLAMLSYLSQVYEAFRGEIPHVKHPKMVGLLFSSTFLMIIGGIKLNSFIYDSIRTVRLERHVLWTTFHRASSGVKLMSGMAVFFAYYYLLSIVEDSDCFE</sequence>
<dbReference type="EMBL" id="CADCXU010027210">
    <property type="protein sequence ID" value="CAB0014090.1"/>
    <property type="molecule type" value="Genomic_DNA"/>
</dbReference>
<reference evidence="2 3" key="1">
    <citation type="submission" date="2020-02" db="EMBL/GenBank/DDBJ databases">
        <authorList>
            <person name="Ferguson B K."/>
        </authorList>
    </citation>
    <scope>NUCLEOTIDE SEQUENCE [LARGE SCALE GENOMIC DNA]</scope>
</reference>